<dbReference type="SUPFAM" id="SSF52058">
    <property type="entry name" value="L domain-like"/>
    <property type="match status" value="2"/>
</dbReference>
<evidence type="ECO:0000256" key="1">
    <source>
        <dbReference type="ARBA" id="ARBA00022614"/>
    </source>
</evidence>
<dbReference type="InterPro" id="IPR032675">
    <property type="entry name" value="LRR_dom_sf"/>
</dbReference>
<gene>
    <name evidence="4" type="ORF">A1D17_21890</name>
</gene>
<dbReference type="Gene3D" id="3.80.10.10">
    <property type="entry name" value="Ribonuclease Inhibitor"/>
    <property type="match status" value="2"/>
</dbReference>
<evidence type="ECO:0000313" key="5">
    <source>
        <dbReference type="Proteomes" id="UP000076489"/>
    </source>
</evidence>
<keyword evidence="2" id="KW-0677">Repeat</keyword>
<feature type="domain" description="Dermonecrotic toxin N-terminal" evidence="3">
    <location>
        <begin position="81"/>
        <end position="345"/>
    </location>
</feature>
<protein>
    <recommendedName>
        <fullName evidence="3">Dermonecrotic toxin N-terminal domain-containing protein</fullName>
    </recommendedName>
</protein>
<dbReference type="PANTHER" id="PTHR48051">
    <property type="match status" value="1"/>
</dbReference>
<proteinExistence type="predicted"/>
<keyword evidence="1" id="KW-0433">Leucine-rich repeat</keyword>
<evidence type="ECO:0000259" key="3">
    <source>
        <dbReference type="Pfam" id="PF20178"/>
    </source>
</evidence>
<dbReference type="InterPro" id="IPR001611">
    <property type="entry name" value="Leu-rich_rpt"/>
</dbReference>
<dbReference type="GO" id="GO:0005737">
    <property type="term" value="C:cytoplasm"/>
    <property type="evidence" value="ECO:0007669"/>
    <property type="project" value="TreeGrafter"/>
</dbReference>
<dbReference type="PROSITE" id="PS51450">
    <property type="entry name" value="LRR"/>
    <property type="match status" value="1"/>
</dbReference>
<dbReference type="InterPro" id="IPR003591">
    <property type="entry name" value="Leu-rich_rpt_typical-subtyp"/>
</dbReference>
<dbReference type="Proteomes" id="UP000076489">
    <property type="component" value="Unassembled WGS sequence"/>
</dbReference>
<dbReference type="InterPro" id="IPR046673">
    <property type="entry name" value="ToxA_N"/>
</dbReference>
<accession>A0A166QIZ8</accession>
<sequence>MNTEHPDAWMPSFRPDAHYQHLMSVIPSWLMQANAQKREALLKVKSQLPAELKAASRAQHVELGKLNARHWEAQNRVDRALARLQNASTFAEPILAAEIKKRFGLELDVSHTFLRLYIPARIPWLRLKSGAARIWTVSLLDAALHNFESSETTDQAFESASTYITPPSSTGQFKQLPHILQKMPIAAFTRLCRELDIGERYKEHLEENLGLRNPVATAVMQSKVRNSQKAALTAALQMAYMQNKLGGAVHQLILGLLDGLQHLRLRGQEWGCHELTIMNANLTGIVLFAPDLERSHETVRVVAYIPDDPEHPIKEYSSTGAFAQELIQRLRNHDYQQFFSRFIDHEDRGHFFAQLNNRLTPITWQPLQPGDSRPTWRDNPDQRVNLQMAAVPIQGDLWTHLYQRKLDKILNDARVIAVSTALVDQKARWALWDSFTDVASALLNIAAFVALPFVPFLGELMLGYMAYQLLDETFEGIVDWAEGLTDQALEHFMETVQSAVQLGTLAVGGALVVGEFRSVLPREVVEFIDRFKPVKTPNGETRYWKPDLAPFEQRAELPKGSPTDERGLHNHQGKSLLRLEDKLYAVIEDPQTGQHRIDHPTRPDAYKPALKHNGEGAWQTELEQPLEWDQAKLLRRIGPDMERFSVIERERMLKISGDDENTLRKMHTDVERLSPMLADTLKRFRIEQDIQTFIEQMNSDRPEDFLKADPVTQLELLHENGYWPERKGLRLIDEKAQTLWQSPGSAVPDLQIDVTQMNDGDLLKTFLLTLDEAEIKTLMGEEFGAPVARLDTRTRTLRRTLAEIVERKRAILFDYRYRKLERGARALAHTIINAEPGLPTSLAEAVLDTASDQELQQLKQGTLPGRLVELSREAALQTRVTRAYEGLELKSTADNLDTQRLALHSLERLPGWSGQLRIELRQYRYEGQLIDSVGNVDASLRKVLVMTEEGSFQAYDETGQALNSASDLYASLLQAFPDPERTALKIHIGEGEKLKQSIREHALSRDELRTRLSHHPIFKPTYDPSVMRLLGGSDGYRRMPSQSPTLQDRAHSLFPHLWAEELQAYVERLQLHPSGPRAELTRLIGEHERLVDELQLWTGDIPLYIPDTDVRIVANQFTTQQRNRRQFMNQLLDCWRRQASHPLTDTWHVDFIFSRPILGELPVLSADFTHVSNLSLTGHRATRGVNGFLKRFFGLHRLALRNFNLGNLPDAITQWPHLNELIISDCALTLTPQSQATLAALGELTTLDLYQNPLGLLPNVENMPYLDYIDVAGTGVSSIPTGLLTRPHLRTALLNDNRIPELPAALFELPPDIQNGFDLGGNPICAADRERIKRYFVKTGRDFGVFAEQADIQRLQRLYPRLDQERASDFIYRLPGTLQEGQTELTRLEGEFETLRTTLEIWTQDIPTHHPVSGQALTDVERVFEELNRIETKRILERCWRHETNVDGFNATLTPTYDLTLTINITGNLPVLSADFSHVTLLYLHSSAGMTSGAGRFLECFPRLKSLTIREYTLNEIPDAVFRMGDLTALALTRCQLTLTTQTLLELAQMERLDYLELSNNPLGLTPDVSQMPELTVLLLNSTGITEFPPGLLQLEFLEVVDLSANAIIEIPSDILELPMEIGESLNLRGNPLSEDSLRRLFDYFRLNNVDFGHDEIIDNAQLEMSSSGNSEVEE</sequence>
<evidence type="ECO:0000313" key="4">
    <source>
        <dbReference type="EMBL" id="KZN20335.1"/>
    </source>
</evidence>
<dbReference type="InterPro" id="IPR050216">
    <property type="entry name" value="LRR_domain-containing"/>
</dbReference>
<reference evidence="4 5" key="2">
    <citation type="journal article" date="2018" name="Nature">
        <title>Mutant phenotypes for thousands of bacterial genes of unknown function.</title>
        <authorList>
            <person name="Price M.N."/>
            <person name="Wetmore K.M."/>
            <person name="Waters R.J."/>
            <person name="Callaghan M."/>
            <person name="Ray J."/>
            <person name="Liu H."/>
            <person name="Kuehl J.V."/>
            <person name="Melnyk R.A."/>
            <person name="Lamson J.S."/>
            <person name="Suh Y."/>
            <person name="Carlson H.K."/>
            <person name="Esquivel Z."/>
            <person name="Sadeeshkumar H."/>
            <person name="Chakraborty R."/>
            <person name="Zane G.M."/>
            <person name="Rubin B.E."/>
            <person name="Wall J.D."/>
            <person name="Visel A."/>
            <person name="Bristow J."/>
            <person name="Blow M.J."/>
            <person name="Arkin A.P."/>
            <person name="Deutschbauer A.M."/>
        </authorList>
    </citation>
    <scope>NUCLEOTIDE SEQUENCE [LARGE SCALE GENOMIC DNA]</scope>
    <source>
        <strain evidence="4 5">FW300-N1B4</strain>
    </source>
</reference>
<comment type="caution">
    <text evidence="4">The sequence shown here is derived from an EMBL/GenBank/DDBJ whole genome shotgun (WGS) entry which is preliminary data.</text>
</comment>
<organism evidence="4 5">
    <name type="scientific">Pseudomonas fluorescens</name>
    <dbReference type="NCBI Taxonomy" id="294"/>
    <lineage>
        <taxon>Bacteria</taxon>
        <taxon>Pseudomonadati</taxon>
        <taxon>Pseudomonadota</taxon>
        <taxon>Gammaproteobacteria</taxon>
        <taxon>Pseudomonadales</taxon>
        <taxon>Pseudomonadaceae</taxon>
        <taxon>Pseudomonas</taxon>
    </lineage>
</organism>
<name>A0A166QIZ8_PSEFL</name>
<dbReference type="PANTHER" id="PTHR48051:SF54">
    <property type="entry name" value="LEUCINE-RICH REPEAT-CONTAINING PROTEIN"/>
    <property type="match status" value="1"/>
</dbReference>
<dbReference type="SMART" id="SM00369">
    <property type="entry name" value="LRR_TYP"/>
    <property type="match status" value="4"/>
</dbReference>
<reference evidence="5" key="1">
    <citation type="submission" date="2016-03" db="EMBL/GenBank/DDBJ databases">
        <authorList>
            <person name="Ray J."/>
            <person name="Price M."/>
            <person name="Deutschbauer A."/>
        </authorList>
    </citation>
    <scope>NUCLEOTIDE SEQUENCE [LARGE SCALE GENOMIC DNA]</scope>
    <source>
        <strain evidence="5">FW300-N1B4</strain>
    </source>
</reference>
<dbReference type="EMBL" id="LUKJ01000003">
    <property type="protein sequence ID" value="KZN20335.1"/>
    <property type="molecule type" value="Genomic_DNA"/>
</dbReference>
<dbReference type="Pfam" id="PF20178">
    <property type="entry name" value="ToxA_N"/>
    <property type="match status" value="1"/>
</dbReference>
<evidence type="ECO:0000256" key="2">
    <source>
        <dbReference type="ARBA" id="ARBA00022737"/>
    </source>
</evidence>